<gene>
    <name evidence="1" type="ORF">ASU33_20080</name>
</gene>
<dbReference type="Proteomes" id="UP000054223">
    <property type="component" value="Unassembled WGS sequence"/>
</dbReference>
<accession>A0A9X0HNF5</accession>
<dbReference type="InterPro" id="IPR029470">
    <property type="entry name" value="PDDEXK_4"/>
</dbReference>
<dbReference type="OrthoDB" id="6346224at2"/>
<proteinExistence type="predicted"/>
<evidence type="ECO:0000313" key="1">
    <source>
        <dbReference type="EMBL" id="KUG09118.1"/>
    </source>
</evidence>
<dbReference type="AlphaFoldDB" id="A0A9X0HNF5"/>
<keyword evidence="2" id="KW-1185">Reference proteome</keyword>
<comment type="caution">
    <text evidence="1">The sequence shown here is derived from an EMBL/GenBank/DDBJ whole genome shotgun (WGS) entry which is preliminary data.</text>
</comment>
<name>A0A9X0HNF5_SOLP1</name>
<evidence type="ECO:0000313" key="2">
    <source>
        <dbReference type="Proteomes" id="UP000054223"/>
    </source>
</evidence>
<sequence>MRVPEVARLLNQVSALARTQRKVNLLSGENFNVFRILKLESNEVRTHSAFLGELLNPAGSHGLGDAFLRLFIKTVNVPEFEPKGAKLRIEYPVGRINDGYDLGGRVDLYLESAAGDQCIMIENKIYAGDQPNQLARYCAYKPTAKLLYLTLDGSAPSEEATGRLSPADYQLCSYGKDIAKWLEGCCLAASAYPLVRETLRQYLNLINYLTGNTPQNFMHAETKQLLLSDLASFESAAHCRNVFEHIQQETTARLKEALFAAWETSFPNPIILALKYRIRLGVGCDRDGFHYSFRVTTLEGDDAPTEVVTQLVALIKSINHGFKSNNYNFGWRLFHASGLGHFERLPVEVQFQHANNISALVEAMIAEAAVDRHKLLSRLAEVVC</sequence>
<dbReference type="RefSeq" id="WP_059068621.1">
    <property type="nucleotide sequence ID" value="NZ_LNAL01000005.1"/>
</dbReference>
<dbReference type="Pfam" id="PF14281">
    <property type="entry name" value="PDDEXK_4"/>
    <property type="match status" value="1"/>
</dbReference>
<dbReference type="EMBL" id="LNAL01000005">
    <property type="protein sequence ID" value="KUG09118.1"/>
    <property type="molecule type" value="Genomic_DNA"/>
</dbReference>
<organism evidence="1 2">
    <name type="scientific">Solirubrum puertoriconensis</name>
    <dbReference type="NCBI Taxonomy" id="1751427"/>
    <lineage>
        <taxon>Bacteria</taxon>
        <taxon>Pseudomonadati</taxon>
        <taxon>Bacteroidota</taxon>
        <taxon>Cytophagia</taxon>
        <taxon>Cytophagales</taxon>
    </lineage>
</organism>
<reference evidence="1 2" key="1">
    <citation type="submission" date="2015-11" db="EMBL/GenBank/DDBJ databases">
        <title>Solirubrum puertoriconensis gen. nov. an environmental bacteria isolated in Puerto Rico.</title>
        <authorList>
            <person name="Cuebas-Irizarry M.F."/>
            <person name="Montalvo-Rodriguez R."/>
        </authorList>
    </citation>
    <scope>NUCLEOTIDE SEQUENCE [LARGE SCALE GENOMIC DNA]</scope>
    <source>
        <strain evidence="1 2">MC1A</strain>
    </source>
</reference>
<protein>
    <recommendedName>
        <fullName evidence="3">PD-(D/E)XK nuclease superfamily protein</fullName>
    </recommendedName>
</protein>
<evidence type="ECO:0008006" key="3">
    <source>
        <dbReference type="Google" id="ProtNLM"/>
    </source>
</evidence>